<dbReference type="EMBL" id="GBRH01276090">
    <property type="protein sequence ID" value="JAD21805.1"/>
    <property type="molecule type" value="Transcribed_RNA"/>
</dbReference>
<protein>
    <submittedName>
        <fullName evidence="2">Uncharacterized protein</fullName>
    </submittedName>
</protein>
<keyword evidence="1" id="KW-0812">Transmembrane</keyword>
<accession>A0A0A8Y950</accession>
<evidence type="ECO:0000313" key="2">
    <source>
        <dbReference type="EMBL" id="JAD21805.1"/>
    </source>
</evidence>
<reference evidence="2" key="1">
    <citation type="submission" date="2014-09" db="EMBL/GenBank/DDBJ databases">
        <authorList>
            <person name="Magalhaes I.L.F."/>
            <person name="Oliveira U."/>
            <person name="Santos F.R."/>
            <person name="Vidigal T.H.D.A."/>
            <person name="Brescovit A.D."/>
            <person name="Santos A.J."/>
        </authorList>
    </citation>
    <scope>NUCLEOTIDE SEQUENCE</scope>
    <source>
        <tissue evidence="2">Shoot tissue taken approximately 20 cm above the soil surface</tissue>
    </source>
</reference>
<dbReference type="AlphaFoldDB" id="A0A0A8Y950"/>
<proteinExistence type="predicted"/>
<name>A0A0A8Y950_ARUDO</name>
<keyword evidence="1" id="KW-1133">Transmembrane helix</keyword>
<feature type="transmembrane region" description="Helical" evidence="1">
    <location>
        <begin position="12"/>
        <end position="32"/>
    </location>
</feature>
<sequence length="89" mass="10050">MSFLFIQNFFKVILFDAHFALCEMFILLNFIFMNFSFIHAAVGNVKSITPVCHVVCTLANGCNQFKPCFSICNSHSFTAAGGFMHTIWV</sequence>
<organism evidence="2">
    <name type="scientific">Arundo donax</name>
    <name type="common">Giant reed</name>
    <name type="synonym">Donax arundinaceus</name>
    <dbReference type="NCBI Taxonomy" id="35708"/>
    <lineage>
        <taxon>Eukaryota</taxon>
        <taxon>Viridiplantae</taxon>
        <taxon>Streptophyta</taxon>
        <taxon>Embryophyta</taxon>
        <taxon>Tracheophyta</taxon>
        <taxon>Spermatophyta</taxon>
        <taxon>Magnoliopsida</taxon>
        <taxon>Liliopsida</taxon>
        <taxon>Poales</taxon>
        <taxon>Poaceae</taxon>
        <taxon>PACMAD clade</taxon>
        <taxon>Arundinoideae</taxon>
        <taxon>Arundineae</taxon>
        <taxon>Arundo</taxon>
    </lineage>
</organism>
<reference evidence="2" key="2">
    <citation type="journal article" date="2015" name="Data Brief">
        <title>Shoot transcriptome of the giant reed, Arundo donax.</title>
        <authorList>
            <person name="Barrero R.A."/>
            <person name="Guerrero F.D."/>
            <person name="Moolhuijzen P."/>
            <person name="Goolsby J.A."/>
            <person name="Tidwell J."/>
            <person name="Bellgard S.E."/>
            <person name="Bellgard M.I."/>
        </authorList>
    </citation>
    <scope>NUCLEOTIDE SEQUENCE</scope>
    <source>
        <tissue evidence="2">Shoot tissue taken approximately 20 cm above the soil surface</tissue>
    </source>
</reference>
<evidence type="ECO:0000256" key="1">
    <source>
        <dbReference type="SAM" id="Phobius"/>
    </source>
</evidence>
<keyword evidence="1" id="KW-0472">Membrane</keyword>